<dbReference type="GO" id="GO:0003959">
    <property type="term" value="F:NADPH dehydrogenase activity"/>
    <property type="evidence" value="ECO:0007669"/>
    <property type="project" value="InterPro"/>
</dbReference>
<sequence>MTGKKATASPPAPGVPYYTPAQDPPSGTALELADHPEAVPTLFKPLTIRGVTLNNRFVVSPMCMYSADDGHLTDFHLVHLGSFALRGAGLTIVEATSVTSNGRISPEDSGLWQDSQIAPLRRITDFIHSQGHKAGVQLGHAGRKASTLAPWHAARGTHDVAGEDVGGWPDNVWGPSAVPFSEFYPQPKEMTIEQIEGLVKSFEDAAKRAVTAGFDVIEIHAAHGYLITEFMSPLSNHRADKYGGSFENRVRLLLDVVKAVRGAIPETMPLFVRISATEWMEWSGRESWDFEQSVRLAHLLPPLGVDLLDVSSGGNSSEQKIQIHPYYQVDLAGKIRASLHAAGAAVGAGGGRGPMLVGAVGMITNAEMARDIVQEDKLCERGSDPEKGECAHGRVEEVGEGEDREPAKADVVIIARQFLREPEFVLRVAQHLGVPVKWAHQHGRAGWPRNQVV</sequence>
<dbReference type="EMBL" id="JANBVO010000027">
    <property type="protein sequence ID" value="KAJ9139132.1"/>
    <property type="molecule type" value="Genomic_DNA"/>
</dbReference>
<comment type="caution">
    <text evidence="3">The sequence shown here is derived from an EMBL/GenBank/DDBJ whole genome shotgun (WGS) entry which is preliminary data.</text>
</comment>
<dbReference type="Proteomes" id="UP001174694">
    <property type="component" value="Unassembled WGS sequence"/>
</dbReference>
<dbReference type="SUPFAM" id="SSF51395">
    <property type="entry name" value="FMN-linked oxidoreductases"/>
    <property type="match status" value="1"/>
</dbReference>
<dbReference type="AlphaFoldDB" id="A0AA38RUG4"/>
<evidence type="ECO:0000259" key="2">
    <source>
        <dbReference type="Pfam" id="PF00724"/>
    </source>
</evidence>
<dbReference type="CDD" id="cd02932">
    <property type="entry name" value="OYE_YqiM_FMN"/>
    <property type="match status" value="1"/>
</dbReference>
<name>A0AA38RUG4_9PEZI</name>
<evidence type="ECO:0000313" key="4">
    <source>
        <dbReference type="Proteomes" id="UP001174694"/>
    </source>
</evidence>
<dbReference type="PANTHER" id="PTHR43303:SF2">
    <property type="entry name" value="INDOLEAMINE 2,3-DIOXYGENASE PYRROLE 2,3-DIOXYGENASE (AFU_ORTHOLOGUE AFUA_5G01450"/>
    <property type="match status" value="1"/>
</dbReference>
<feature type="compositionally biased region" description="Basic and acidic residues" evidence="1">
    <location>
        <begin position="381"/>
        <end position="397"/>
    </location>
</feature>
<feature type="region of interest" description="Disordered" evidence="1">
    <location>
        <begin position="1"/>
        <end position="29"/>
    </location>
</feature>
<dbReference type="Gene3D" id="3.20.20.70">
    <property type="entry name" value="Aldolase class I"/>
    <property type="match status" value="1"/>
</dbReference>
<dbReference type="InterPro" id="IPR013785">
    <property type="entry name" value="Aldolase_TIM"/>
</dbReference>
<proteinExistence type="predicted"/>
<reference evidence="3" key="1">
    <citation type="submission" date="2022-07" db="EMBL/GenBank/DDBJ databases">
        <title>Fungi with potential for degradation of polypropylene.</title>
        <authorList>
            <person name="Gostincar C."/>
        </authorList>
    </citation>
    <scope>NUCLEOTIDE SEQUENCE</scope>
    <source>
        <strain evidence="3">EXF-13308</strain>
    </source>
</reference>
<dbReference type="InterPro" id="IPR001155">
    <property type="entry name" value="OxRdtase_FMN_N"/>
</dbReference>
<evidence type="ECO:0000313" key="3">
    <source>
        <dbReference type="EMBL" id="KAJ9139132.1"/>
    </source>
</evidence>
<feature type="region of interest" description="Disordered" evidence="1">
    <location>
        <begin position="381"/>
        <end position="402"/>
    </location>
</feature>
<dbReference type="Pfam" id="PF00724">
    <property type="entry name" value="Oxidored_FMN"/>
    <property type="match status" value="1"/>
</dbReference>
<organism evidence="3 4">
    <name type="scientific">Pleurostoma richardsiae</name>
    <dbReference type="NCBI Taxonomy" id="41990"/>
    <lineage>
        <taxon>Eukaryota</taxon>
        <taxon>Fungi</taxon>
        <taxon>Dikarya</taxon>
        <taxon>Ascomycota</taxon>
        <taxon>Pezizomycotina</taxon>
        <taxon>Sordariomycetes</taxon>
        <taxon>Sordariomycetidae</taxon>
        <taxon>Calosphaeriales</taxon>
        <taxon>Pleurostomataceae</taxon>
        <taxon>Pleurostoma</taxon>
    </lineage>
</organism>
<protein>
    <submittedName>
        <fullName evidence="3">NADPH dehydrogenase</fullName>
    </submittedName>
</protein>
<dbReference type="InterPro" id="IPR044152">
    <property type="entry name" value="YqjM-like"/>
</dbReference>
<evidence type="ECO:0000256" key="1">
    <source>
        <dbReference type="SAM" id="MobiDB-lite"/>
    </source>
</evidence>
<dbReference type="GO" id="GO:0050661">
    <property type="term" value="F:NADP binding"/>
    <property type="evidence" value="ECO:0007669"/>
    <property type="project" value="InterPro"/>
</dbReference>
<accession>A0AA38RUG4</accession>
<dbReference type="GO" id="GO:0010181">
    <property type="term" value="F:FMN binding"/>
    <property type="evidence" value="ECO:0007669"/>
    <property type="project" value="InterPro"/>
</dbReference>
<feature type="domain" description="NADH:flavin oxidoreductase/NADH oxidase N-terminal" evidence="2">
    <location>
        <begin position="42"/>
        <end position="312"/>
    </location>
</feature>
<gene>
    <name evidence="3" type="ORF">NKR23_g8080</name>
</gene>
<keyword evidence="4" id="KW-1185">Reference proteome</keyword>
<dbReference type="PANTHER" id="PTHR43303">
    <property type="entry name" value="NADPH DEHYDROGENASE C23G7.10C-RELATED"/>
    <property type="match status" value="1"/>
</dbReference>